<feature type="compositionally biased region" description="Polar residues" evidence="2">
    <location>
        <begin position="5410"/>
        <end position="5422"/>
    </location>
</feature>
<evidence type="ECO:0000256" key="1">
    <source>
        <dbReference type="SAM" id="Coils"/>
    </source>
</evidence>
<feature type="region of interest" description="Disordered" evidence="2">
    <location>
        <begin position="971"/>
        <end position="994"/>
    </location>
</feature>
<keyword evidence="1" id="KW-0175">Coiled coil</keyword>
<feature type="region of interest" description="Disordered" evidence="2">
    <location>
        <begin position="457"/>
        <end position="476"/>
    </location>
</feature>
<proteinExistence type="predicted"/>
<keyword evidence="4" id="KW-1185">Reference proteome</keyword>
<accession>A0A2G9SMK0</accession>
<evidence type="ECO:0000256" key="2">
    <source>
        <dbReference type="SAM" id="MobiDB-lite"/>
    </source>
</evidence>
<feature type="region of interest" description="Disordered" evidence="2">
    <location>
        <begin position="1798"/>
        <end position="1822"/>
    </location>
</feature>
<reference evidence="4" key="1">
    <citation type="journal article" date="2017" name="Nat. Commun.">
        <title>The North American bullfrog draft genome provides insight into hormonal regulation of long noncoding RNA.</title>
        <authorList>
            <person name="Hammond S.A."/>
            <person name="Warren R.L."/>
            <person name="Vandervalk B.P."/>
            <person name="Kucuk E."/>
            <person name="Khan H."/>
            <person name="Gibb E.A."/>
            <person name="Pandoh P."/>
            <person name="Kirk H."/>
            <person name="Zhao Y."/>
            <person name="Jones M."/>
            <person name="Mungall A.J."/>
            <person name="Coope R."/>
            <person name="Pleasance S."/>
            <person name="Moore R.A."/>
            <person name="Holt R.A."/>
            <person name="Round J.M."/>
            <person name="Ohora S."/>
            <person name="Walle B.V."/>
            <person name="Veldhoen N."/>
            <person name="Helbing C.C."/>
            <person name="Birol I."/>
        </authorList>
    </citation>
    <scope>NUCLEOTIDE SEQUENCE [LARGE SCALE GENOMIC DNA]</scope>
</reference>
<feature type="coiled-coil region" evidence="1">
    <location>
        <begin position="795"/>
        <end position="822"/>
    </location>
</feature>
<feature type="coiled-coil region" evidence="1">
    <location>
        <begin position="383"/>
        <end position="410"/>
    </location>
</feature>
<feature type="region of interest" description="Disordered" evidence="2">
    <location>
        <begin position="1"/>
        <end position="26"/>
    </location>
</feature>
<feature type="region of interest" description="Disordered" evidence="2">
    <location>
        <begin position="1417"/>
        <end position="1443"/>
    </location>
</feature>
<feature type="region of interest" description="Disordered" evidence="2">
    <location>
        <begin position="1833"/>
        <end position="1852"/>
    </location>
</feature>
<feature type="region of interest" description="Disordered" evidence="2">
    <location>
        <begin position="3883"/>
        <end position="3905"/>
    </location>
</feature>
<dbReference type="Proteomes" id="UP000228934">
    <property type="component" value="Unassembled WGS sequence"/>
</dbReference>
<feature type="region of interest" description="Disordered" evidence="2">
    <location>
        <begin position="5398"/>
        <end position="5433"/>
    </location>
</feature>
<protein>
    <submittedName>
        <fullName evidence="3">Uncharacterized protein</fullName>
    </submittedName>
</protein>
<feature type="coiled-coil region" evidence="1">
    <location>
        <begin position="2449"/>
        <end position="2476"/>
    </location>
</feature>
<feature type="region of interest" description="Disordered" evidence="2">
    <location>
        <begin position="1387"/>
        <end position="1406"/>
    </location>
</feature>
<feature type="region of interest" description="Disordered" evidence="2">
    <location>
        <begin position="1450"/>
        <end position="1469"/>
    </location>
</feature>
<feature type="compositionally biased region" description="Basic and acidic residues" evidence="2">
    <location>
        <begin position="1798"/>
        <end position="1808"/>
    </location>
</feature>
<name>A0A2G9SMK0_AQUCT</name>
<feature type="coiled-coil region" evidence="1">
    <location>
        <begin position="4085"/>
        <end position="4112"/>
    </location>
</feature>
<evidence type="ECO:0000313" key="3">
    <source>
        <dbReference type="EMBL" id="PIO40693.1"/>
    </source>
</evidence>
<gene>
    <name evidence="3" type="ORF">AB205_0055620</name>
</gene>
<evidence type="ECO:0000313" key="4">
    <source>
        <dbReference type="Proteomes" id="UP000228934"/>
    </source>
</evidence>
<dbReference type="EMBL" id="KV923028">
    <property type="protein sequence ID" value="PIO40693.1"/>
    <property type="molecule type" value="Genomic_DNA"/>
</dbReference>
<feature type="non-terminal residue" evidence="3">
    <location>
        <position position="5449"/>
    </location>
</feature>
<sequence length="5449" mass="604502">MADTITEVSVSEEKVKTPKEETESEGWKLPSFRLPKLSLFGTSEIKADGFSKEISPEGESKITETEVVIESTSTTSEITDSITKSKECVYITETSMDSILVEGKEKSLKEMQTEQSEIIVSKATSEIIDIDMHELVTDILIAQEREEAEHVHLESAIKTPSTEEAESEPMEIVAEKEYIEEEKSEASEQLPIPQETDTDKKLKVEVDEIVTEDVDKESPTESMKVKGKAKKHRKKITKVEKTITTVKTAAVEAISPTPELHQTTPENKTVAEEGEVKEVSPQTQVTVSVYKEQVQVSTPTTETTTVEVAVKPEEGVEKVETVEDVSMVLSEVATMVIEEEERSFGWKLPTFKIPLFSATDITAESSVDESKVAAPQTFSETALQKFTEEISTVKAEITAYKTEKEETKDNLDTAGTITEISVSEEKVKTPEEKTESEGWKFPPFRLPKLSLFGTSEEKAEGSSKEISPEEESKITDTEVVIESTSTTSEITDSITKSEECVYITETSVESILVEGKEKSLQEFQTEQSEIIVSKVNSEIIDIGMPELVTDILTAQEREEAEHVHLESAIKTPSTEEAESEPMEIVAEKEYIEEEKSEASEQLPIPQKTDTDKKLKVEVDEIVTEDVDKESPTDSMKVKGKAKKHRKKITKVEKTITTVKIAAVEAISPTLELHRTTPEIKTVEEEGELKEVSPQTQVTVSVYKEQVQVSTPTIETTTVEVAVKPEEGVEKAETVEDVSMVLSEVATTEIEEEERSFGWKLPTFKIPLFSAQDVPTESSVDEPREANSQSVAETALQKSTEEISTLKAEITIYEAEKEETKDNVDMADTITEISVSEEKVKTPKEATESEAWKLPSFRLPKLSLFGTSEIKADGLSKEISPKCESKTTEKEVVIESTSTTSEIADSITNSEEFVYIPETSMENILVEGQEKSLEEWQTEQSEIIVLKTTSEIVDIDRHELVTYVLTAQEREEAEPVHLESSIETPSTETAKSETMEVVVEKEYTEEEKYEASEQLPISQETDTDKKLKVEVDEILTEDVDVDKESPTDSIKVKGKAKKHRKKITKVEKTITTVKTAAVEAISPTPELHRTTPEIKTVAEEGEVMEVSPQTQVTVSVYKEQVQVSTPTTETTTDEVAVKLEEDVEKAETVEDVAMVLSEVATTVLEEEERIFEWKLPTFKIPLFSATDITAESSVDEPREATSQTVAGTALQKSTEKISTVKSEITTYKAEKEEIKDNFYMADTITEISVSEEKVKTPEDETESEGRKLPSFRLPKLSLFGTSEVKADGFSKEISQKCESKITEKEVVIESPSTTSEIAESMTKSEEFVYIPETSMESILTEGQEKSLEEWQTEQSEIIVLKATSEIVDIDRHELVTYVLTAQEREEAEPLHLESSIETPSTETAKSETVEVVVEMEYTEEEKSEAFEQLPIPQETDTDKKLKDEVDEIVTEDVNVDKESPTESMKVKGKAKKHRKKITKVEKTITTVKTAAVEAISPTLELHRTTPEIKTVAEEGEVKEVSPQTQVTVSVYKEQVQVSTPTTESTTVEVAVKPEEGVEKAETVEDVSMVLTEVATKVVEEEERSFGLKLPAFKIPLFSATDVTIESSVDEPREATPQTVAETALQKSTEEISTVKAEITICEAEKEETKDNVDMAGTITEISVSEEKVKTPEEEETESEEWKLPSFRVPKLSLFGTSEKKAEGSSKEISPEDESKITKTEVVIESTSTTSEITDSITKSEECVYITETSVESTLVEAKEKSLQEVQTEQSEIIVLKATSEIVDIDMHELVTDSLTAQEREEAEHVHLESAIKTPSTEEAESEPMEIVAEKENIDEENSVASEQLPIPQETDTDKKLKVEVDEIVTENVDKESLTDSTKVKGKAKKHRKKITEVEKTITTVKIAAVEAISPTLELHQTIPEIKTVAEEGEVKEVSPQTQVTVSVYEEWVQVSPPTTETTTVEVAVKPEEDDEKAETVEDVSMVFSEVATTVIEEEERSFGWILPTFKISLFSATDVPTESSVDEPREATSQTVAETALQKSTEEISTVKAEITIYEAEEEETKDNIDMADTITEISVSEEKVKITEDETESESWKLPSFRLPKLSFFGTSEIKADESSKEISPKCESKITEKEVVIESTSTTKEIAASITKSEGFVYIPETSMESILVEGQEKSLEDVQIEQSEIIVLKDISEIVDIDRHELVTYVLTAQEREEAELVHLESSAELPSTETTKSETMEIVVEKEYTKGEKSEDSKQLPILQETDTDKKLKVEVDETLTEDVDIDKESPTDSMKVKGKSKKHRQKITKVEKTITTVKTAAVEAISPTLELHLTTPEIKTVAEEGEVKEVSPQTQVTVSVYKEQVQVSIPTETTTVEVAVKPEEGVEKAETVEDVSLVLSEVATTVIEEEERSLGWKLPTIKIPLFSATDVPTESSVDEPREATSQTVTETALQKSTEEISTLKAEITIYEAEKEGTKDNVDMAGTITEISVSEEKVKTPEEETESEGWKLPSFRLPKLSLFGTSEIKADEGESKITETEVVIDSTATTRAIAESITKSEEFVYIPEMSVESILVEGQEKSLQEVQTEQSEIIVSKATSEIVDIDMHELVRDVLTAQEREEAEHVHLESSIEIPSTETTKSETMELVVEKEYTEGEKSEASEQLPILQETDTDKKLKVEVDEIVTEDVDKESPTDSMKVKGKAKKHRKKITKVEKTITTVKTATVEAISPTLELHLTTPEIKTVAEEGEVREVSPQTQVTVSVYKEQVQVSTPTTETTKVEVSIKPEEDFEKAATGEDVSTFLTKMTPTAEEEKEQSFGWKLSTFNIPLFSATDVTAEFSVDESRVAAPQTFSETALQKSTEEISKVKAEITAYKTEKVETKDNLDTAGTITEISVSEEKVKTPGVETESEGWKFPSFRLPKLSLFGTSEEKAEGSSKQISPEGKSKITETEVVIESTSTASEIAASITKSEEFVYIPETSMESILVESEEKSLDEVQTEQSEIIVSKAISEIIDIDRHELVTYVLTAQEKEEAELEHLESLIEIPLTETTKSKTMELVVEKEYTKGEKSEASEQLPILQETDTDKELKVEVDEIVTEDVNVDKESPTDSMKVKGKAKKHRKKIAKVEKTITTVKTTGVEAISPMLELHLPTLEFKTIAAENEVKEFSPQTQITVSAYEEQVQISTPTTETTMVEVSVKPEESVEKAATVEDVSTETITAEEEEEKSFGWKLPTFKIPLISATDVTAVSSVDESKVATPQTFSETALQKSTEEISTVKAEITAYKTKKEETKDSLDTAGSITEISVSEEKVKTPGVETESEGWKFPSFRLPKLSLFGTSEEKAEGSSKEISPEGESKITDTEVVIDSTATTRQIAASITKSEEFVYIPEMSVESILVEGQEKSLQEVQTEQSEIIVSKATSEIVDIDMHELVRDVLTAQEREEAEHVHLEFSIEIPSTETTKSETMELVVEKEYTEGEKSEASEQLPILQETDTDKKLKVEVDEIVTEDVDKESPTDSMKVKGKAKKQRKKITKVEKIITTVKTATVEAISPTLELHLTTPEIKTVAEEGEVKEVSPQTQVTVSVYKEQVQVSTPTMETTKVEVSVKPEEDFEKAATGEDVSTVLTEVTPTAEEEKEQSFEWKLSTFKTPLFSATDVTAEFSVDESRVTASQTFSETALQKSREEISTVKAEITGYKTEKEETKDNLDTAGTITEISVSEEKVKTPEVETESEGWKFPSFRLPKLSLFGTSDVKAEGSSKEISPEGKSKITETEVVIDSTSTTSEIAASITKSEEFVYIPETSMESILVESQEKSLEEVQTEQSEIIVSKAISEIVDIDRHELVTYVLTAQEREEAELEQLESSIEIPSTETTKSETMELVVKKEYTEGEKSEASEQLPILQETDTDKELKVEEDEIVTEDVDVDKESPTDSRKVKGKAKKHRKKIAKVGETITTVKTTGVEAISSMLELHLPTLEFKTIAAENEVKEVSPQTQVTVSAYEQQVQISTPTTETTMVELSVKPEEVVEKAATVEDVSTETITEEEEEEKSFGWKLLTLKIPPFSATDVTAEFSVDESRVVAPQTFSETALQKSTEEISTMEAEITAYKTEKEETKDNLDTAGTITEISVSEEKVKTPEIETESEGWKFPSFRLPKLSFFGTSDVKAEGSSKEISPEGESKITDTEVVIDSTPTTREIAESLTKSEESVYIAEAGVESLLVGDQEKSLEELETEQSDIIISKATSDTVDINRHELVTDILKAEEREAKPVHLESALETPSTEAADFGTIKVVLEKEHSEVEKSKAFEHLPIPQQTDTDKNLNVEVDEMVTETVDIDKVSLTESTKVKDKVKKYRKQVTKVEKTTTTVKTPDIESISPTLGLHLTTAEIKTVAVEGEVKEDSPQTQVTVPVYEEQFQVSTPTTETTMVEVAVKAEEGVEKEEAAEDVSIVLTEVTTTVVEEEERSFGWKIPTFKIPLFSATDITTESSVDEQLRESTLQTFSETALQKSTEEISTMKTEITAYEVEKEKSLEEWKTEQSEIIVLKAASEIIDIDGHELVTCVLTAQRREETEPVDFESAIEIPSTETTKSETMELVVEKEYTEGEKSEQLPIFQEKTPSTEAAKSETIEVVMQKECTAEGKSEASEQLPIPQETDTDRELKVEVDKIVTEDVDVDTESLTEGVKVKGKVKKHRKKITQVEKTMTTVMTSSVEGISPTLELYPEAKEVSPQTQVTVSVFKEQVQVSTPQTTLVDAAVKAEEDIKKAEAVEEVSSPLTEETFILPGEEEVSFGWKLPAFKIPLFSATKLGRDILTAEEMEEVEPMHLDSAFDAPLTEGAKTEKMGVVMEKGKTEEKISEASEGSRIPKVPGMDKELKIEREIVTEVVDKELPTEGVKLKGKVEKREKKITRVEKTIATAQTNGVEYISPTLELNLTTPEIKTVVDEDEVKVVSPQAQITVTIYEEQVKVSTPESGTIMTDVAVETETSGKKGETVEEVSSVLTKVTFILPEEEEMSFGWKLPAFKMPLFSATEVTTESSVDDPREAAPQTVAETALQKSTEEISMVQTQITAYEANKEEHKDTVDMTDTTAEISASKGELSLFGTSDAKAEGSSKEISPDAESKITAETEVVIEATSSKTDTSEIVESITKSEECVSITKTRVESIPVEGQEKRLEEVESAYKDLQLSFQIPVLSKAKESESIVPKAISVTADIDRCELVTDVLLAEDREEAQPIFLKSTFDIPSTKAEETEIAGVVVEEVHIDVEELEASVESPISKDHDMHKELKITVHEIPTEVVDVDEESPKESVKVRGKVKKPKKKITKVEKTITTVQTTDVEAIPTMLELQPTTPEIRTVVEEGEVKEGSHQTPESETIMVEVSVKPEESVEKAEAVKEVSAVLIKVTSPVAEHEDVSPRLKMSTSSPTDVTTESSVEKPREAASKTVAETALQIFTDEISA</sequence>
<feature type="compositionally biased region" description="Basic and acidic residues" evidence="2">
    <location>
        <begin position="11"/>
        <end position="21"/>
    </location>
</feature>
<organism evidence="3 4">
    <name type="scientific">Aquarana catesbeiana</name>
    <name type="common">American bullfrog</name>
    <name type="synonym">Rana catesbeiana</name>
    <dbReference type="NCBI Taxonomy" id="8400"/>
    <lineage>
        <taxon>Eukaryota</taxon>
        <taxon>Metazoa</taxon>
        <taxon>Chordata</taxon>
        <taxon>Craniata</taxon>
        <taxon>Vertebrata</taxon>
        <taxon>Euteleostomi</taxon>
        <taxon>Amphibia</taxon>
        <taxon>Batrachia</taxon>
        <taxon>Anura</taxon>
        <taxon>Neobatrachia</taxon>
        <taxon>Ranoidea</taxon>
        <taxon>Ranidae</taxon>
        <taxon>Aquarana</taxon>
    </lineage>
</organism>
<dbReference type="OrthoDB" id="447516at2759"/>